<keyword evidence="2" id="KW-1185">Reference proteome</keyword>
<reference evidence="1" key="2">
    <citation type="submission" date="2023-05" db="EMBL/GenBank/DDBJ databases">
        <authorList>
            <consortium name="Lawrence Berkeley National Laboratory"/>
            <person name="Steindorff A."/>
            <person name="Hensen N."/>
            <person name="Bonometti L."/>
            <person name="Westerberg I."/>
            <person name="Brannstrom I.O."/>
            <person name="Guillou S."/>
            <person name="Cros-Aarteil S."/>
            <person name="Calhoun S."/>
            <person name="Haridas S."/>
            <person name="Kuo A."/>
            <person name="Mondo S."/>
            <person name="Pangilinan J."/>
            <person name="Riley R."/>
            <person name="Labutti K."/>
            <person name="Andreopoulos B."/>
            <person name="Lipzen A."/>
            <person name="Chen C."/>
            <person name="Yanf M."/>
            <person name="Daum C."/>
            <person name="Ng V."/>
            <person name="Clum A."/>
            <person name="Ohm R."/>
            <person name="Martin F."/>
            <person name="Silar P."/>
            <person name="Natvig D."/>
            <person name="Lalanne C."/>
            <person name="Gautier V."/>
            <person name="Ament-Velasquez S.L."/>
            <person name="Kruys A."/>
            <person name="Hutchinson M.I."/>
            <person name="Powell A.J."/>
            <person name="Barry K."/>
            <person name="Miller A.N."/>
            <person name="Grigoriev I.V."/>
            <person name="Debuchy R."/>
            <person name="Gladieux P."/>
            <person name="Thoren M.H."/>
            <person name="Johannesson H."/>
        </authorList>
    </citation>
    <scope>NUCLEOTIDE SEQUENCE</scope>
    <source>
        <strain evidence="1">CBS 731.68</strain>
    </source>
</reference>
<proteinExistence type="predicted"/>
<organism evidence="1 2">
    <name type="scientific">Parathielavia appendiculata</name>
    <dbReference type="NCBI Taxonomy" id="2587402"/>
    <lineage>
        <taxon>Eukaryota</taxon>
        <taxon>Fungi</taxon>
        <taxon>Dikarya</taxon>
        <taxon>Ascomycota</taxon>
        <taxon>Pezizomycotina</taxon>
        <taxon>Sordariomycetes</taxon>
        <taxon>Sordariomycetidae</taxon>
        <taxon>Sordariales</taxon>
        <taxon>Chaetomiaceae</taxon>
        <taxon>Parathielavia</taxon>
    </lineage>
</organism>
<dbReference type="RefSeq" id="XP_062651174.1">
    <property type="nucleotide sequence ID" value="XM_062786236.1"/>
</dbReference>
<dbReference type="GeneID" id="87823002"/>
<protein>
    <submittedName>
        <fullName evidence="1">Uncharacterized protein</fullName>
    </submittedName>
</protein>
<name>A0AAN6Z7F4_9PEZI</name>
<dbReference type="Proteomes" id="UP001302602">
    <property type="component" value="Unassembled WGS sequence"/>
</dbReference>
<dbReference type="AlphaFoldDB" id="A0AAN6Z7F4"/>
<dbReference type="EMBL" id="MU853224">
    <property type="protein sequence ID" value="KAK4127403.1"/>
    <property type="molecule type" value="Genomic_DNA"/>
</dbReference>
<gene>
    <name evidence="1" type="ORF">N657DRAFT_208941</name>
</gene>
<evidence type="ECO:0000313" key="2">
    <source>
        <dbReference type="Proteomes" id="UP001302602"/>
    </source>
</evidence>
<comment type="caution">
    <text evidence="1">The sequence shown here is derived from an EMBL/GenBank/DDBJ whole genome shotgun (WGS) entry which is preliminary data.</text>
</comment>
<sequence length="208" mass="22249">MLLRLRFSNPLFHSCCFSVIGSTRDLTPIPGLIVDHGTLALSCSCLFDAEVTKDAAKSRQILACYAHTQSACGRALGSLHRHSFTSPCAISCHAVCSCTWLQALILPANLLRVSSGYLIPTPAPCAIALVEWPGFGADGWGGPSTAPVTWRRTNSHPAIVVPRHSQSGVPRECTLLYHTLAAKGGKGTRMQASCLSLAGHQWETPRSD</sequence>
<accession>A0AAN6Z7F4</accession>
<reference evidence="1" key="1">
    <citation type="journal article" date="2023" name="Mol. Phylogenet. Evol.">
        <title>Genome-scale phylogeny and comparative genomics of the fungal order Sordariales.</title>
        <authorList>
            <person name="Hensen N."/>
            <person name="Bonometti L."/>
            <person name="Westerberg I."/>
            <person name="Brannstrom I.O."/>
            <person name="Guillou S."/>
            <person name="Cros-Aarteil S."/>
            <person name="Calhoun S."/>
            <person name="Haridas S."/>
            <person name="Kuo A."/>
            <person name="Mondo S."/>
            <person name="Pangilinan J."/>
            <person name="Riley R."/>
            <person name="LaButti K."/>
            <person name="Andreopoulos B."/>
            <person name="Lipzen A."/>
            <person name="Chen C."/>
            <person name="Yan M."/>
            <person name="Daum C."/>
            <person name="Ng V."/>
            <person name="Clum A."/>
            <person name="Steindorff A."/>
            <person name="Ohm R.A."/>
            <person name="Martin F."/>
            <person name="Silar P."/>
            <person name="Natvig D.O."/>
            <person name="Lalanne C."/>
            <person name="Gautier V."/>
            <person name="Ament-Velasquez S.L."/>
            <person name="Kruys A."/>
            <person name="Hutchinson M.I."/>
            <person name="Powell A.J."/>
            <person name="Barry K."/>
            <person name="Miller A.N."/>
            <person name="Grigoriev I.V."/>
            <person name="Debuchy R."/>
            <person name="Gladieux P."/>
            <person name="Hiltunen Thoren M."/>
            <person name="Johannesson H."/>
        </authorList>
    </citation>
    <scope>NUCLEOTIDE SEQUENCE</scope>
    <source>
        <strain evidence="1">CBS 731.68</strain>
    </source>
</reference>
<evidence type="ECO:0000313" key="1">
    <source>
        <dbReference type="EMBL" id="KAK4127403.1"/>
    </source>
</evidence>